<keyword evidence="2" id="KW-1185">Reference proteome</keyword>
<accession>A0A1J0GVA9</accession>
<reference evidence="1 2" key="1">
    <citation type="journal article" date="2017" name="Viruses">
        <title>Stumbling across the Same Phage: Comparative Genomics of Widespread Temperate Phages Infecting the Fish Pathogen Vibrio anguillarum.</title>
        <authorList>
            <person name="Kalatzis P.G."/>
            <person name="Rorbo N.I."/>
            <person name="Castillo D."/>
            <person name="Mauritzen J.J."/>
            <person name="Jorgensen J."/>
            <person name="Kokkari C."/>
            <person name="Zhang F."/>
            <person name="Katharios P."/>
            <person name="Middelboe M."/>
        </authorList>
    </citation>
    <scope>NUCLEOTIDE SEQUENCE [LARGE SCALE GENOMIC DNA]</scope>
</reference>
<name>A0A1J0GVA9_9CAUD</name>
<proteinExistence type="predicted"/>
<dbReference type="EMBL" id="KX889068">
    <property type="protein sequence ID" value="APC46122.1"/>
    <property type="molecule type" value="Genomic_DNA"/>
</dbReference>
<organism evidence="1 2">
    <name type="scientific">Vibrio phage vB_VspP_pVa5</name>
    <dbReference type="NCBI Taxonomy" id="1913109"/>
    <lineage>
        <taxon>Viruses</taxon>
        <taxon>Duplodnaviria</taxon>
        <taxon>Heunggongvirae</taxon>
        <taxon>Uroviricota</taxon>
        <taxon>Caudoviricetes</taxon>
        <taxon>Schitoviridae</taxon>
        <taxon>Pontosvirinae</taxon>
        <taxon>Galateavirus</taxon>
        <taxon>Galateavirus PVA5</taxon>
    </lineage>
</organism>
<dbReference type="Proteomes" id="UP000225978">
    <property type="component" value="Segment"/>
</dbReference>
<gene>
    <name evidence="1" type="ORF">vBVspPpVa5_0089</name>
</gene>
<protein>
    <submittedName>
        <fullName evidence="1">Uncharacterized protein</fullName>
    </submittedName>
</protein>
<evidence type="ECO:0000313" key="1">
    <source>
        <dbReference type="EMBL" id="APC46122.1"/>
    </source>
</evidence>
<sequence>MDSRLKGLIAVLEQTRRKDLCESTACTGINCDACPFEDDMAKTDLVNLLKTYELLED</sequence>
<evidence type="ECO:0000313" key="2">
    <source>
        <dbReference type="Proteomes" id="UP000225978"/>
    </source>
</evidence>